<evidence type="ECO:0000313" key="1">
    <source>
        <dbReference type="EMBL" id="OEU08114.1"/>
    </source>
</evidence>
<dbReference type="AlphaFoldDB" id="A0A1E7EQM0"/>
<dbReference type="EMBL" id="KV784382">
    <property type="protein sequence ID" value="OEU08114.1"/>
    <property type="molecule type" value="Genomic_DNA"/>
</dbReference>
<dbReference type="KEGG" id="fcy:FRACYDRAFT_250338"/>
<gene>
    <name evidence="1" type="ORF">FRACYDRAFT_250338</name>
</gene>
<organism evidence="1 2">
    <name type="scientific">Fragilariopsis cylindrus CCMP1102</name>
    <dbReference type="NCBI Taxonomy" id="635003"/>
    <lineage>
        <taxon>Eukaryota</taxon>
        <taxon>Sar</taxon>
        <taxon>Stramenopiles</taxon>
        <taxon>Ochrophyta</taxon>
        <taxon>Bacillariophyta</taxon>
        <taxon>Bacillariophyceae</taxon>
        <taxon>Bacillariophycidae</taxon>
        <taxon>Bacillariales</taxon>
        <taxon>Bacillariaceae</taxon>
        <taxon>Fragilariopsis</taxon>
    </lineage>
</organism>
<dbReference type="InParanoid" id="A0A1E7EQM0"/>
<dbReference type="Proteomes" id="UP000095751">
    <property type="component" value="Unassembled WGS sequence"/>
</dbReference>
<proteinExistence type="predicted"/>
<reference evidence="1 2" key="1">
    <citation type="submission" date="2016-09" db="EMBL/GenBank/DDBJ databases">
        <title>Extensive genetic diversity and differential bi-allelic expression allows diatom success in the polar Southern Ocean.</title>
        <authorList>
            <consortium name="DOE Joint Genome Institute"/>
            <person name="Mock T."/>
            <person name="Otillar R.P."/>
            <person name="Strauss J."/>
            <person name="Dupont C."/>
            <person name="Frickenhaus S."/>
            <person name="Maumus F."/>
            <person name="Mcmullan M."/>
            <person name="Sanges R."/>
            <person name="Schmutz J."/>
            <person name="Toseland A."/>
            <person name="Valas R."/>
            <person name="Veluchamy A."/>
            <person name="Ward B.J."/>
            <person name="Allen A."/>
            <person name="Barry K."/>
            <person name="Falciatore A."/>
            <person name="Ferrante M."/>
            <person name="Fortunato A.E."/>
            <person name="Gloeckner G."/>
            <person name="Gruber A."/>
            <person name="Hipkin R."/>
            <person name="Janech M."/>
            <person name="Kroth P."/>
            <person name="Leese F."/>
            <person name="Lindquist E."/>
            <person name="Lyon B.R."/>
            <person name="Martin J."/>
            <person name="Mayer C."/>
            <person name="Parker M."/>
            <person name="Quesneville H."/>
            <person name="Raymond J."/>
            <person name="Uhlig C."/>
            <person name="Valentin K.U."/>
            <person name="Worden A.Z."/>
            <person name="Armbrust E.V."/>
            <person name="Bowler C."/>
            <person name="Green B."/>
            <person name="Moulton V."/>
            <person name="Van Oosterhout C."/>
            <person name="Grigoriev I."/>
        </authorList>
    </citation>
    <scope>NUCLEOTIDE SEQUENCE [LARGE SCALE GENOMIC DNA]</scope>
    <source>
        <strain evidence="1 2">CCMP1102</strain>
    </source>
</reference>
<protein>
    <submittedName>
        <fullName evidence="1">Uncharacterized protein</fullName>
    </submittedName>
</protein>
<accession>A0A1E7EQM0</accession>
<name>A0A1E7EQM0_9STRA</name>
<evidence type="ECO:0000313" key="2">
    <source>
        <dbReference type="Proteomes" id="UP000095751"/>
    </source>
</evidence>
<keyword evidence="2" id="KW-1185">Reference proteome</keyword>
<sequence length="167" mass="19034">MNEIVEAINTLRTTIGSEDNVYGTVTRGIITRIENALETLGKEVSDNNSIISSNERNERLIVALENLGNKMSLKDSSISSEERQEEKDEAIRKATRFKREEEDAAFDRRVQDFEMYNKLRILHPKNHIISPTLIKVGLIGEYRWEMVVELSKESSPAPVLHVPYSSS</sequence>